<dbReference type="RefSeq" id="WP_343130569.1">
    <property type="nucleotide sequence ID" value="NZ_JBCITK010000001.1"/>
</dbReference>
<organism evidence="2 3">
    <name type="scientific">Alkalicoccobacillus gibsonii</name>
    <dbReference type="NCBI Taxonomy" id="79881"/>
    <lineage>
        <taxon>Bacteria</taxon>
        <taxon>Bacillati</taxon>
        <taxon>Bacillota</taxon>
        <taxon>Bacilli</taxon>
        <taxon>Bacillales</taxon>
        <taxon>Bacillaceae</taxon>
        <taxon>Alkalicoccobacillus</taxon>
    </lineage>
</organism>
<name>A0ABU9VIE0_9BACI</name>
<evidence type="ECO:0000256" key="1">
    <source>
        <dbReference type="SAM" id="MobiDB-lite"/>
    </source>
</evidence>
<keyword evidence="3" id="KW-1185">Reference proteome</keyword>
<accession>A0ABU9VIE0</accession>
<proteinExistence type="predicted"/>
<gene>
    <name evidence="2" type="ORF">MKY91_11035</name>
</gene>
<protein>
    <submittedName>
        <fullName evidence="2">Uncharacterized protein</fullName>
    </submittedName>
</protein>
<feature type="region of interest" description="Disordered" evidence="1">
    <location>
        <begin position="27"/>
        <end position="61"/>
    </location>
</feature>
<dbReference type="EMBL" id="JBCITK010000001">
    <property type="protein sequence ID" value="MEN0643681.1"/>
    <property type="molecule type" value="Genomic_DNA"/>
</dbReference>
<dbReference type="PROSITE" id="PS51257">
    <property type="entry name" value="PROKAR_LIPOPROTEIN"/>
    <property type="match status" value="1"/>
</dbReference>
<evidence type="ECO:0000313" key="2">
    <source>
        <dbReference type="EMBL" id="MEN0643681.1"/>
    </source>
</evidence>
<feature type="compositionally biased region" description="Basic and acidic residues" evidence="1">
    <location>
        <begin position="28"/>
        <end position="41"/>
    </location>
</feature>
<evidence type="ECO:0000313" key="3">
    <source>
        <dbReference type="Proteomes" id="UP001418796"/>
    </source>
</evidence>
<dbReference type="Proteomes" id="UP001418796">
    <property type="component" value="Unassembled WGS sequence"/>
</dbReference>
<sequence length="61" mass="7086">MKQLRYSLLLIWILLVAGCSLPDLGQTKPDEKQMQLKHEPSYIKPVEVEEQTEQPVYTNQS</sequence>
<comment type="caution">
    <text evidence="2">The sequence shown here is derived from an EMBL/GenBank/DDBJ whole genome shotgun (WGS) entry which is preliminary data.</text>
</comment>
<reference evidence="2 3" key="1">
    <citation type="submission" date="2024-03" db="EMBL/GenBank/DDBJ databases">
        <title>Bacilli Hybrid Assemblies.</title>
        <authorList>
            <person name="Kovac J."/>
        </authorList>
    </citation>
    <scope>NUCLEOTIDE SEQUENCE [LARGE SCALE GENOMIC DNA]</scope>
    <source>
        <strain evidence="2 3">FSL R7-0666</strain>
    </source>
</reference>